<evidence type="ECO:0000313" key="1">
    <source>
        <dbReference type="EMBL" id="AUB35333.1"/>
    </source>
</evidence>
<reference evidence="1 2" key="1">
    <citation type="submission" date="2017-11" db="EMBL/GenBank/DDBJ databases">
        <title>Complete genome of a free-living desiccation-tolerant cyanobacterium and its photosynthetic adaptation to extreme terrestrial habitat.</title>
        <authorList>
            <person name="Shang J."/>
        </authorList>
    </citation>
    <scope>NUCLEOTIDE SEQUENCE [LARGE SCALE GENOMIC DNA]</scope>
    <source>
        <strain evidence="1 2">CCNUN1</strain>
    </source>
</reference>
<organism evidence="1 2">
    <name type="scientific">Nostoc flagelliforme CCNUN1</name>
    <dbReference type="NCBI Taxonomy" id="2038116"/>
    <lineage>
        <taxon>Bacteria</taxon>
        <taxon>Bacillati</taxon>
        <taxon>Cyanobacteriota</taxon>
        <taxon>Cyanophyceae</taxon>
        <taxon>Nostocales</taxon>
        <taxon>Nostocaceae</taxon>
        <taxon>Nostoc</taxon>
    </lineage>
</organism>
<proteinExistence type="predicted"/>
<keyword evidence="2" id="KW-1185">Reference proteome</keyword>
<dbReference type="AlphaFoldDB" id="A0A2K8SJ61"/>
<name>A0A2K8SJ61_9NOSO</name>
<dbReference type="EMBL" id="CP024785">
    <property type="protein sequence ID" value="AUB35333.1"/>
    <property type="molecule type" value="Genomic_DNA"/>
</dbReference>
<sequence length="42" mass="4735">MWVKQFATAFVIRAGVWSLRGKLLGGVYGLVPHFLRGVLLYN</sequence>
<accession>A0A2K8SJ61</accession>
<gene>
    <name evidence="1" type="ORF">COO91_01209</name>
</gene>
<dbReference type="Proteomes" id="UP000232003">
    <property type="component" value="Chromosome"/>
</dbReference>
<protein>
    <submittedName>
        <fullName evidence="1">Uncharacterized protein</fullName>
    </submittedName>
</protein>
<dbReference type="KEGG" id="nfl:COO91_01209"/>
<evidence type="ECO:0000313" key="2">
    <source>
        <dbReference type="Proteomes" id="UP000232003"/>
    </source>
</evidence>